<evidence type="ECO:0000313" key="3">
    <source>
        <dbReference type="Proteomes" id="UP000199022"/>
    </source>
</evidence>
<dbReference type="SMART" id="SM00347">
    <property type="entry name" value="HTH_MARR"/>
    <property type="match status" value="1"/>
</dbReference>
<dbReference type="PROSITE" id="PS50995">
    <property type="entry name" value="HTH_MARR_2"/>
    <property type="match status" value="1"/>
</dbReference>
<sequence length="146" mass="15591">MEVLMGHPLTDDLGFLLSRASGAVVRATNTALAGHGLRVRQYSVLVLACDAAEGVTQRELADVLGLDPSQVVLLVDELAGRGLVERRPSEADRRTRLVLATDAGRALRDVAERDATAAVEAPLGLLADAERDRLRDVLTRIWTAAG</sequence>
<dbReference type="InterPro" id="IPR036388">
    <property type="entry name" value="WH-like_DNA-bd_sf"/>
</dbReference>
<dbReference type="Pfam" id="PF12802">
    <property type="entry name" value="MarR_2"/>
    <property type="match status" value="1"/>
</dbReference>
<dbReference type="InterPro" id="IPR039422">
    <property type="entry name" value="MarR/SlyA-like"/>
</dbReference>
<dbReference type="SUPFAM" id="SSF46785">
    <property type="entry name" value="Winged helix' DNA-binding domain"/>
    <property type="match status" value="1"/>
</dbReference>
<dbReference type="STRING" id="1225127.SAMN05661030_2273"/>
<dbReference type="GO" id="GO:0003677">
    <property type="term" value="F:DNA binding"/>
    <property type="evidence" value="ECO:0007669"/>
    <property type="project" value="UniProtKB-KW"/>
</dbReference>
<protein>
    <submittedName>
        <fullName evidence="2">DNA-binding transcriptional regulator, MarR family</fullName>
    </submittedName>
</protein>
<accession>A0A1I1NTY0</accession>
<evidence type="ECO:0000259" key="1">
    <source>
        <dbReference type="PROSITE" id="PS50995"/>
    </source>
</evidence>
<evidence type="ECO:0000313" key="2">
    <source>
        <dbReference type="EMBL" id="SFD01124.1"/>
    </source>
</evidence>
<name>A0A1I1NTY0_9ACTN</name>
<dbReference type="EMBL" id="FOMD01000002">
    <property type="protein sequence ID" value="SFD01124.1"/>
    <property type="molecule type" value="Genomic_DNA"/>
</dbReference>
<gene>
    <name evidence="2" type="ORF">SAMN05661030_2273</name>
</gene>
<proteinExistence type="predicted"/>
<dbReference type="GO" id="GO:0006950">
    <property type="term" value="P:response to stress"/>
    <property type="evidence" value="ECO:0007669"/>
    <property type="project" value="TreeGrafter"/>
</dbReference>
<dbReference type="Gene3D" id="1.10.10.10">
    <property type="entry name" value="Winged helix-like DNA-binding domain superfamily/Winged helix DNA-binding domain"/>
    <property type="match status" value="1"/>
</dbReference>
<dbReference type="InterPro" id="IPR000835">
    <property type="entry name" value="HTH_MarR-typ"/>
</dbReference>
<dbReference type="PRINTS" id="PR00598">
    <property type="entry name" value="HTHMARR"/>
</dbReference>
<feature type="domain" description="HTH marR-type" evidence="1">
    <location>
        <begin position="10"/>
        <end position="143"/>
    </location>
</feature>
<dbReference type="InterPro" id="IPR036390">
    <property type="entry name" value="WH_DNA-bd_sf"/>
</dbReference>
<dbReference type="PANTHER" id="PTHR33164">
    <property type="entry name" value="TRANSCRIPTIONAL REGULATOR, MARR FAMILY"/>
    <property type="match status" value="1"/>
</dbReference>
<dbReference type="PANTHER" id="PTHR33164:SF43">
    <property type="entry name" value="HTH-TYPE TRANSCRIPTIONAL REPRESSOR YETL"/>
    <property type="match status" value="1"/>
</dbReference>
<reference evidence="3" key="1">
    <citation type="submission" date="2016-10" db="EMBL/GenBank/DDBJ databases">
        <authorList>
            <person name="Varghese N."/>
            <person name="Submissions S."/>
        </authorList>
    </citation>
    <scope>NUCLEOTIDE SEQUENCE [LARGE SCALE GENOMIC DNA]</scope>
    <source>
        <strain evidence="3">DSM 45962</strain>
    </source>
</reference>
<dbReference type="AlphaFoldDB" id="A0A1I1NTY0"/>
<organism evidence="2 3">
    <name type="scientific">Klenkia taihuensis</name>
    <dbReference type="NCBI Taxonomy" id="1225127"/>
    <lineage>
        <taxon>Bacteria</taxon>
        <taxon>Bacillati</taxon>
        <taxon>Actinomycetota</taxon>
        <taxon>Actinomycetes</taxon>
        <taxon>Geodermatophilales</taxon>
        <taxon>Geodermatophilaceae</taxon>
        <taxon>Klenkia</taxon>
    </lineage>
</organism>
<dbReference type="GO" id="GO:0003700">
    <property type="term" value="F:DNA-binding transcription factor activity"/>
    <property type="evidence" value="ECO:0007669"/>
    <property type="project" value="InterPro"/>
</dbReference>
<dbReference type="OrthoDB" id="8635520at2"/>
<keyword evidence="2" id="KW-0238">DNA-binding</keyword>
<keyword evidence="3" id="KW-1185">Reference proteome</keyword>
<dbReference type="Proteomes" id="UP000199022">
    <property type="component" value="Unassembled WGS sequence"/>
</dbReference>